<organism evidence="1">
    <name type="scientific">Guillardia theta (strain CCMP2712)</name>
    <name type="common">Cryptophyte</name>
    <dbReference type="NCBI Taxonomy" id="905079"/>
    <lineage>
        <taxon>Eukaryota</taxon>
        <taxon>Cryptophyceae</taxon>
        <taxon>Pyrenomonadales</taxon>
        <taxon>Geminigeraceae</taxon>
        <taxon>Guillardia</taxon>
    </lineage>
</organism>
<dbReference type="EnsemblProtists" id="EKX35323">
    <property type="protein sequence ID" value="EKX35323"/>
    <property type="gene ID" value="GUITHDRAFT_118449"/>
</dbReference>
<gene>
    <name evidence="1" type="ORF">GUITHDRAFT_118449</name>
</gene>
<reference evidence="3" key="2">
    <citation type="submission" date="2012-11" db="EMBL/GenBank/DDBJ databases">
        <authorList>
            <person name="Kuo A."/>
            <person name="Curtis B.A."/>
            <person name="Tanifuji G."/>
            <person name="Burki F."/>
            <person name="Gruber A."/>
            <person name="Irimia M."/>
            <person name="Maruyama S."/>
            <person name="Arias M.C."/>
            <person name="Ball S.G."/>
            <person name="Gile G.H."/>
            <person name="Hirakawa Y."/>
            <person name="Hopkins J.F."/>
            <person name="Rensing S.A."/>
            <person name="Schmutz J."/>
            <person name="Symeonidi A."/>
            <person name="Elias M."/>
            <person name="Eveleigh R.J."/>
            <person name="Herman E.K."/>
            <person name="Klute M.J."/>
            <person name="Nakayama T."/>
            <person name="Obornik M."/>
            <person name="Reyes-Prieto A."/>
            <person name="Armbrust E.V."/>
            <person name="Aves S.J."/>
            <person name="Beiko R.G."/>
            <person name="Coutinho P."/>
            <person name="Dacks J.B."/>
            <person name="Durnford D.G."/>
            <person name="Fast N.M."/>
            <person name="Green B.R."/>
            <person name="Grisdale C."/>
            <person name="Hempe F."/>
            <person name="Henrissat B."/>
            <person name="Hoppner M.P."/>
            <person name="Ishida K.-I."/>
            <person name="Kim E."/>
            <person name="Koreny L."/>
            <person name="Kroth P.G."/>
            <person name="Liu Y."/>
            <person name="Malik S.-B."/>
            <person name="Maier U.G."/>
            <person name="McRose D."/>
            <person name="Mock T."/>
            <person name="Neilson J.A."/>
            <person name="Onodera N.T."/>
            <person name="Poole A.M."/>
            <person name="Pritham E.J."/>
            <person name="Richards T.A."/>
            <person name="Rocap G."/>
            <person name="Roy S.W."/>
            <person name="Sarai C."/>
            <person name="Schaack S."/>
            <person name="Shirato S."/>
            <person name="Slamovits C.H."/>
            <person name="Spencer D.F."/>
            <person name="Suzuki S."/>
            <person name="Worden A.Z."/>
            <person name="Zauner S."/>
            <person name="Barry K."/>
            <person name="Bell C."/>
            <person name="Bharti A.K."/>
            <person name="Crow J.A."/>
            <person name="Grimwood J."/>
            <person name="Kramer R."/>
            <person name="Lindquist E."/>
            <person name="Lucas S."/>
            <person name="Salamov A."/>
            <person name="McFadden G.I."/>
            <person name="Lane C.E."/>
            <person name="Keeling P.J."/>
            <person name="Gray M.W."/>
            <person name="Grigoriev I.V."/>
            <person name="Archibald J.M."/>
        </authorList>
    </citation>
    <scope>NUCLEOTIDE SEQUENCE</scope>
    <source>
        <strain evidence="3">CCMP2712</strain>
    </source>
</reference>
<dbReference type="KEGG" id="gtt:GUITHDRAFT_118449"/>
<reference evidence="1 3" key="1">
    <citation type="journal article" date="2012" name="Nature">
        <title>Algal genomes reveal evolutionary mosaicism and the fate of nucleomorphs.</title>
        <authorList>
            <consortium name="DOE Joint Genome Institute"/>
            <person name="Curtis B.A."/>
            <person name="Tanifuji G."/>
            <person name="Burki F."/>
            <person name="Gruber A."/>
            <person name="Irimia M."/>
            <person name="Maruyama S."/>
            <person name="Arias M.C."/>
            <person name="Ball S.G."/>
            <person name="Gile G.H."/>
            <person name="Hirakawa Y."/>
            <person name="Hopkins J.F."/>
            <person name="Kuo A."/>
            <person name="Rensing S.A."/>
            <person name="Schmutz J."/>
            <person name="Symeonidi A."/>
            <person name="Elias M."/>
            <person name="Eveleigh R.J."/>
            <person name="Herman E.K."/>
            <person name="Klute M.J."/>
            <person name="Nakayama T."/>
            <person name="Obornik M."/>
            <person name="Reyes-Prieto A."/>
            <person name="Armbrust E.V."/>
            <person name="Aves S.J."/>
            <person name="Beiko R.G."/>
            <person name="Coutinho P."/>
            <person name="Dacks J.B."/>
            <person name="Durnford D.G."/>
            <person name="Fast N.M."/>
            <person name="Green B.R."/>
            <person name="Grisdale C.J."/>
            <person name="Hempel F."/>
            <person name="Henrissat B."/>
            <person name="Hoppner M.P."/>
            <person name="Ishida K."/>
            <person name="Kim E."/>
            <person name="Koreny L."/>
            <person name="Kroth P.G."/>
            <person name="Liu Y."/>
            <person name="Malik S.B."/>
            <person name="Maier U.G."/>
            <person name="McRose D."/>
            <person name="Mock T."/>
            <person name="Neilson J.A."/>
            <person name="Onodera N.T."/>
            <person name="Poole A.M."/>
            <person name="Pritham E.J."/>
            <person name="Richards T.A."/>
            <person name="Rocap G."/>
            <person name="Roy S.W."/>
            <person name="Sarai C."/>
            <person name="Schaack S."/>
            <person name="Shirato S."/>
            <person name="Slamovits C.H."/>
            <person name="Spencer D.F."/>
            <person name="Suzuki S."/>
            <person name="Worden A.Z."/>
            <person name="Zauner S."/>
            <person name="Barry K."/>
            <person name="Bell C."/>
            <person name="Bharti A.K."/>
            <person name="Crow J.A."/>
            <person name="Grimwood J."/>
            <person name="Kramer R."/>
            <person name="Lindquist E."/>
            <person name="Lucas S."/>
            <person name="Salamov A."/>
            <person name="McFadden G.I."/>
            <person name="Lane C.E."/>
            <person name="Keeling P.J."/>
            <person name="Gray M.W."/>
            <person name="Grigoriev I.V."/>
            <person name="Archibald J.M."/>
        </authorList>
    </citation>
    <scope>NUCLEOTIDE SEQUENCE</scope>
    <source>
        <strain evidence="1 3">CCMP2712</strain>
    </source>
</reference>
<reference evidence="2" key="3">
    <citation type="submission" date="2015-06" db="UniProtKB">
        <authorList>
            <consortium name="EnsemblProtists"/>
        </authorList>
    </citation>
    <scope>IDENTIFICATION</scope>
</reference>
<dbReference type="HOGENOM" id="CLU_1974740_0_0_1"/>
<proteinExistence type="predicted"/>
<dbReference type="EMBL" id="JH993092">
    <property type="protein sequence ID" value="EKX35323.1"/>
    <property type="molecule type" value="Genomic_DNA"/>
</dbReference>
<dbReference type="GeneID" id="17292114"/>
<evidence type="ECO:0000313" key="2">
    <source>
        <dbReference type="EnsemblProtists" id="EKX35323"/>
    </source>
</evidence>
<keyword evidence="3" id="KW-1185">Reference proteome</keyword>
<sequence>MLRLFATWLVTDGRLCSQIEELAKTEHHFVVVRLLSESVLSGEHEVLGNVVVPISRIETHAEQKEGGWYEVRTPKKQMSKVELHFEMNEVLLCGGGLQALSWGLQKPQPPRTIKRGWFCCPQLHGDR</sequence>
<dbReference type="AlphaFoldDB" id="L1IGI2"/>
<protein>
    <submittedName>
        <fullName evidence="1 2">Uncharacterized protein</fullName>
    </submittedName>
</protein>
<dbReference type="Proteomes" id="UP000011087">
    <property type="component" value="Unassembled WGS sequence"/>
</dbReference>
<dbReference type="PaxDb" id="55529-EKX35323"/>
<accession>L1IGI2</accession>
<evidence type="ECO:0000313" key="1">
    <source>
        <dbReference type="EMBL" id="EKX35323.1"/>
    </source>
</evidence>
<evidence type="ECO:0000313" key="3">
    <source>
        <dbReference type="Proteomes" id="UP000011087"/>
    </source>
</evidence>
<dbReference type="RefSeq" id="XP_005822303.1">
    <property type="nucleotide sequence ID" value="XM_005822246.1"/>
</dbReference>
<name>L1IGI2_GUITC</name>